<evidence type="ECO:0000313" key="2">
    <source>
        <dbReference type="Proteomes" id="UP000694845"/>
    </source>
</evidence>
<name>A0A8B7YTH2_ACAPL</name>
<dbReference type="KEGG" id="aplc:110982112"/>
<accession>A0A8B7YTH2</accession>
<feature type="compositionally biased region" description="Low complexity" evidence="1">
    <location>
        <begin position="105"/>
        <end position="115"/>
    </location>
</feature>
<dbReference type="GeneID" id="110982112"/>
<evidence type="ECO:0000313" key="3">
    <source>
        <dbReference type="RefSeq" id="XP_022095987.1"/>
    </source>
</evidence>
<protein>
    <submittedName>
        <fullName evidence="3">Uncharacterized protein LOC110982112</fullName>
    </submittedName>
</protein>
<feature type="region of interest" description="Disordered" evidence="1">
    <location>
        <begin position="96"/>
        <end position="125"/>
    </location>
</feature>
<dbReference type="AlphaFoldDB" id="A0A8B7YTH2"/>
<reference evidence="3" key="1">
    <citation type="submission" date="2025-08" db="UniProtKB">
        <authorList>
            <consortium name="RefSeq"/>
        </authorList>
    </citation>
    <scope>IDENTIFICATION</scope>
</reference>
<sequence>MSKTLSMSKPTFAESRWGQVRVLVGVHVQYTEAMQLHSSVICQPAKCRSYQRSHCSLEKCALSWSLSGLVTTRKRSSTRNTEDRANQCLELATNTDAGKTGYHRQQIIGSSQQQSHVVAESKLEQ</sequence>
<keyword evidence="2" id="KW-1185">Reference proteome</keyword>
<evidence type="ECO:0000256" key="1">
    <source>
        <dbReference type="SAM" id="MobiDB-lite"/>
    </source>
</evidence>
<organism evidence="2 3">
    <name type="scientific">Acanthaster planci</name>
    <name type="common">Crown-of-thorns starfish</name>
    <dbReference type="NCBI Taxonomy" id="133434"/>
    <lineage>
        <taxon>Eukaryota</taxon>
        <taxon>Metazoa</taxon>
        <taxon>Echinodermata</taxon>
        <taxon>Eleutherozoa</taxon>
        <taxon>Asterozoa</taxon>
        <taxon>Asteroidea</taxon>
        <taxon>Valvatacea</taxon>
        <taxon>Valvatida</taxon>
        <taxon>Acanthasteridae</taxon>
        <taxon>Acanthaster</taxon>
    </lineage>
</organism>
<dbReference type="RefSeq" id="XP_022095987.1">
    <property type="nucleotide sequence ID" value="XM_022240295.1"/>
</dbReference>
<gene>
    <name evidence="3" type="primary">LOC110982112</name>
</gene>
<dbReference type="Proteomes" id="UP000694845">
    <property type="component" value="Unplaced"/>
</dbReference>
<proteinExistence type="predicted"/>